<dbReference type="SUPFAM" id="SSF57535">
    <property type="entry name" value="Complement control module/SCR domain"/>
    <property type="match status" value="4"/>
</dbReference>
<evidence type="ECO:0008006" key="9">
    <source>
        <dbReference type="Google" id="ProtNLM"/>
    </source>
</evidence>
<dbReference type="InterPro" id="IPR000436">
    <property type="entry name" value="Sushi_SCR_CCP_dom"/>
</dbReference>
<dbReference type="InterPro" id="IPR003410">
    <property type="entry name" value="HYR_dom"/>
</dbReference>
<dbReference type="Gene3D" id="2.10.50.10">
    <property type="entry name" value="Tumor Necrosis Factor Receptor, subunit A, domain 2"/>
    <property type="match status" value="1"/>
</dbReference>
<evidence type="ECO:0000259" key="5">
    <source>
        <dbReference type="PROSITE" id="PS50825"/>
    </source>
</evidence>
<dbReference type="InterPro" id="IPR035976">
    <property type="entry name" value="Sushi/SCR/CCP_sf"/>
</dbReference>
<dbReference type="InterPro" id="IPR011641">
    <property type="entry name" value="Tyr-kin_ephrin_A/B_rcpt-like"/>
</dbReference>
<comment type="caution">
    <text evidence="3">Lacks conserved residue(s) required for the propagation of feature annotation.</text>
</comment>
<sequence>MLLQDLDSSCRLEGEFVTSNARCWVTSRIVHNDAVHVGQSSLCQIGQGDAARFYKCADGQWEATDLRLKPEVRLRRSWWRRRMSATAASGTTSAHVTWSVPTATDPNGGSPTVTQIAGPAPGSLFNEGGTEIKYRAKDSGGLTAECSFQVTVNVYYCPGNSIQPHFPHGTQTCSGEKPNIYGSTCTHTCDAGYLLEGAESVTCQSDSTWSSSFPSCQPVSCGEPGIVAGGELQCPEGHVYPKTCDVICRPGYQHTGSSSTSCTATGVWSQIDPCVDVAAPEFPSGCPANKQVFSGPLESPVTVTWDDPVASDNSGQSVTLTSSPSKGSALGLGKTMPDSVPASTRGPHMQPEKRGRVAMYRELSFGLQATGAGNSHLSADGAVGCGDTTIMCPAPPETEGGIFVCNGGHQYPAVCTLTCNPGYAVQSPTEIHCFENATWSVAGSCHDVEPPVFPQDCPSDIDVYAEPLGTDTLVNWEDPGVTDNSGKTVMLTSDVTAGSSFSSGVTTVTYTAVDVSGNEKACSFSVAVSVLSCGQPDLEATNQTLLTYSCLDGYVYGAMCTVNCTQGYRLVGEETITCNSDFNTHPPTPFWEWPGPYSGKPECKVPMRPTRLRLQADLFYLSDSCHQAPDEFRENFITRINESIMKDLCANVPSCVAENVEISCGQVAERKRRESEVSTAADSHEADLTNRLNRVQRSTGKSASHYVLLTFHVHVHDGKEDLSPEELYQRYLITKDIIHETLRSHVTAGSLNVDQMSVEESSIGQATVHADCPPGTVFRARDNLQALYCTGCGSGHYLSEVSTQCEACPVGSYTELDNATSCTPCPPGWSTPTTGSQSGSDCTPSVVRT</sequence>
<feature type="domain" description="Sushi" evidence="6">
    <location>
        <begin position="531"/>
        <end position="605"/>
    </location>
</feature>
<feature type="region of interest" description="Disordered" evidence="4">
    <location>
        <begin position="830"/>
        <end position="849"/>
    </location>
</feature>
<reference evidence="7 8" key="1">
    <citation type="journal article" date="2023" name="Sci. Data">
        <title>Genome assembly of the Korean intertidal mud-creeper Batillaria attramentaria.</title>
        <authorList>
            <person name="Patra A.K."/>
            <person name="Ho P.T."/>
            <person name="Jun S."/>
            <person name="Lee S.J."/>
            <person name="Kim Y."/>
            <person name="Won Y.J."/>
        </authorList>
    </citation>
    <scope>NUCLEOTIDE SEQUENCE [LARGE SCALE GENOMIC DNA]</scope>
    <source>
        <strain evidence="7">Wonlab-2016</strain>
    </source>
</reference>
<comment type="caution">
    <text evidence="7">The sequence shown here is derived from an EMBL/GenBank/DDBJ whole genome shotgun (WGS) entry which is preliminary data.</text>
</comment>
<keyword evidence="1" id="KW-0677">Repeat</keyword>
<dbReference type="SMART" id="SM01411">
    <property type="entry name" value="Ephrin_rec_like"/>
    <property type="match status" value="1"/>
</dbReference>
<feature type="domain" description="Sushi" evidence="6">
    <location>
        <begin position="390"/>
        <end position="447"/>
    </location>
</feature>
<dbReference type="PANTHER" id="PTHR46343:SF2">
    <property type="entry name" value="SUSHI_VON WILLEBRAND FACTOR TYPE A_EGF_PENTRAXIN DOMAIN-CONTAINING 1"/>
    <property type="match status" value="1"/>
</dbReference>
<dbReference type="InterPro" id="IPR043555">
    <property type="entry name" value="SRPX-like"/>
</dbReference>
<dbReference type="AlphaFoldDB" id="A0ABD0JR53"/>
<feature type="region of interest" description="Disordered" evidence="4">
    <location>
        <begin position="308"/>
        <end position="353"/>
    </location>
</feature>
<name>A0ABD0JR53_9CAEN</name>
<dbReference type="CDD" id="cd00033">
    <property type="entry name" value="CCP"/>
    <property type="match status" value="4"/>
</dbReference>
<organism evidence="7 8">
    <name type="scientific">Batillaria attramentaria</name>
    <dbReference type="NCBI Taxonomy" id="370345"/>
    <lineage>
        <taxon>Eukaryota</taxon>
        <taxon>Metazoa</taxon>
        <taxon>Spiralia</taxon>
        <taxon>Lophotrochozoa</taxon>
        <taxon>Mollusca</taxon>
        <taxon>Gastropoda</taxon>
        <taxon>Caenogastropoda</taxon>
        <taxon>Sorbeoconcha</taxon>
        <taxon>Cerithioidea</taxon>
        <taxon>Batillariidae</taxon>
        <taxon>Batillaria</taxon>
    </lineage>
</organism>
<feature type="domain" description="Sushi" evidence="6">
    <location>
        <begin position="219"/>
        <end position="276"/>
    </location>
</feature>
<keyword evidence="3" id="KW-0768">Sushi</keyword>
<feature type="compositionally biased region" description="Polar residues" evidence="4">
    <location>
        <begin position="311"/>
        <end position="326"/>
    </location>
</feature>
<evidence type="ECO:0000256" key="2">
    <source>
        <dbReference type="ARBA" id="ARBA00023157"/>
    </source>
</evidence>
<dbReference type="Gene3D" id="2.10.70.10">
    <property type="entry name" value="Complement Module, domain 1"/>
    <property type="match status" value="4"/>
</dbReference>
<keyword evidence="8" id="KW-1185">Reference proteome</keyword>
<dbReference type="PROSITE" id="PS50825">
    <property type="entry name" value="HYR"/>
    <property type="match status" value="2"/>
</dbReference>
<feature type="domain" description="HYR" evidence="5">
    <location>
        <begin position="66"/>
        <end position="154"/>
    </location>
</feature>
<gene>
    <name evidence="7" type="ORF">BaRGS_00031181</name>
</gene>
<keyword evidence="2 3" id="KW-1015">Disulfide bond</keyword>
<dbReference type="InterPro" id="IPR009030">
    <property type="entry name" value="Growth_fac_rcpt_cys_sf"/>
</dbReference>
<proteinExistence type="predicted"/>
<feature type="domain" description="Sushi" evidence="6">
    <location>
        <begin position="155"/>
        <end position="218"/>
    </location>
</feature>
<dbReference type="Pfam" id="PF07699">
    <property type="entry name" value="Ephrin_rec_like"/>
    <property type="match status" value="1"/>
</dbReference>
<dbReference type="EMBL" id="JACVVK020000346">
    <property type="protein sequence ID" value="KAK7477576.1"/>
    <property type="molecule type" value="Genomic_DNA"/>
</dbReference>
<evidence type="ECO:0000256" key="4">
    <source>
        <dbReference type="SAM" id="MobiDB-lite"/>
    </source>
</evidence>
<feature type="domain" description="HYR" evidence="5">
    <location>
        <begin position="446"/>
        <end position="530"/>
    </location>
</feature>
<evidence type="ECO:0000313" key="8">
    <source>
        <dbReference type="Proteomes" id="UP001519460"/>
    </source>
</evidence>
<dbReference type="SMART" id="SM00032">
    <property type="entry name" value="CCP"/>
    <property type="match status" value="4"/>
</dbReference>
<protein>
    <recommendedName>
        <fullName evidence="9">Sushi, von Willebrand factor type A, EGF and pentraxin domain-containing protein 1-like</fullName>
    </recommendedName>
</protein>
<dbReference type="Proteomes" id="UP001519460">
    <property type="component" value="Unassembled WGS sequence"/>
</dbReference>
<evidence type="ECO:0000256" key="3">
    <source>
        <dbReference type="PROSITE-ProRule" id="PRU00302"/>
    </source>
</evidence>
<dbReference type="SUPFAM" id="SSF57184">
    <property type="entry name" value="Growth factor receptor domain"/>
    <property type="match status" value="1"/>
</dbReference>
<dbReference type="PROSITE" id="PS50923">
    <property type="entry name" value="SUSHI"/>
    <property type="match status" value="4"/>
</dbReference>
<evidence type="ECO:0000313" key="7">
    <source>
        <dbReference type="EMBL" id="KAK7477576.1"/>
    </source>
</evidence>
<dbReference type="Pfam" id="PF02494">
    <property type="entry name" value="HYR"/>
    <property type="match status" value="2"/>
</dbReference>
<feature type="disulfide bond" evidence="3">
    <location>
        <begin position="189"/>
        <end position="216"/>
    </location>
</feature>
<evidence type="ECO:0000256" key="1">
    <source>
        <dbReference type="ARBA" id="ARBA00022737"/>
    </source>
</evidence>
<evidence type="ECO:0000259" key="6">
    <source>
        <dbReference type="PROSITE" id="PS50923"/>
    </source>
</evidence>
<dbReference type="PANTHER" id="PTHR46343">
    <property type="entry name" value="HYR DOMAIN-CONTAINING PROTEIN"/>
    <property type="match status" value="1"/>
</dbReference>
<dbReference type="Pfam" id="PF00084">
    <property type="entry name" value="Sushi"/>
    <property type="match status" value="4"/>
</dbReference>
<accession>A0ABD0JR53</accession>